<protein>
    <submittedName>
        <fullName evidence="2">Uncharacterized protein</fullName>
    </submittedName>
</protein>
<gene>
    <name evidence="2" type="ORF">BD289DRAFT_110968</name>
</gene>
<feature type="transmembrane region" description="Helical" evidence="1">
    <location>
        <begin position="32"/>
        <end position="52"/>
    </location>
</feature>
<keyword evidence="1" id="KW-1133">Transmembrane helix</keyword>
<evidence type="ECO:0000313" key="2">
    <source>
        <dbReference type="EMBL" id="PSR78873.1"/>
    </source>
</evidence>
<keyword evidence="1" id="KW-0812">Transmembrane</keyword>
<dbReference type="InParanoid" id="A0A2T2ZX84"/>
<organism evidence="2 3">
    <name type="scientific">Coniella lustricola</name>
    <dbReference type="NCBI Taxonomy" id="2025994"/>
    <lineage>
        <taxon>Eukaryota</taxon>
        <taxon>Fungi</taxon>
        <taxon>Dikarya</taxon>
        <taxon>Ascomycota</taxon>
        <taxon>Pezizomycotina</taxon>
        <taxon>Sordariomycetes</taxon>
        <taxon>Sordariomycetidae</taxon>
        <taxon>Diaporthales</taxon>
        <taxon>Schizoparmaceae</taxon>
        <taxon>Coniella</taxon>
    </lineage>
</organism>
<accession>A0A2T2ZX84</accession>
<evidence type="ECO:0000256" key="1">
    <source>
        <dbReference type="SAM" id="Phobius"/>
    </source>
</evidence>
<dbReference type="EMBL" id="KZ678588">
    <property type="protein sequence ID" value="PSR78873.1"/>
    <property type="molecule type" value="Genomic_DNA"/>
</dbReference>
<sequence>MLHNPHIYPHTHLPYQLGTLSWLPQQPPCDSLCVNCLLTSISFLVTQLVFFLLQRILQQRLQLLLLQGEFLFTLSLSLSLSLSTTLPHAHTLSRPLFSILSTTQRCIFDMLLLFANMALSNKLLVCSTKSGLVFLSTDHRWSFVGRLFVWSSSLPLSFRGRRCHYCHVIATYPNSTTFFSVPPSHIHPSRDCCCNRRCCSAISVRHEHLKVSVLLLCCGDDLRYQYHDMHIKLNHNQP</sequence>
<reference evidence="2 3" key="1">
    <citation type="journal article" date="2018" name="Mycol. Prog.">
        <title>Coniella lustricola, a new species from submerged detritus.</title>
        <authorList>
            <person name="Raudabaugh D.B."/>
            <person name="Iturriaga T."/>
            <person name="Carver A."/>
            <person name="Mondo S."/>
            <person name="Pangilinan J."/>
            <person name="Lipzen A."/>
            <person name="He G."/>
            <person name="Amirebrahimi M."/>
            <person name="Grigoriev I.V."/>
            <person name="Miller A.N."/>
        </authorList>
    </citation>
    <scope>NUCLEOTIDE SEQUENCE [LARGE SCALE GENOMIC DNA]</scope>
    <source>
        <strain evidence="2 3">B22-T-1</strain>
    </source>
</reference>
<evidence type="ECO:0000313" key="3">
    <source>
        <dbReference type="Proteomes" id="UP000241462"/>
    </source>
</evidence>
<proteinExistence type="predicted"/>
<dbReference type="AlphaFoldDB" id="A0A2T2ZX84"/>
<dbReference type="Proteomes" id="UP000241462">
    <property type="component" value="Unassembled WGS sequence"/>
</dbReference>
<keyword evidence="3" id="KW-1185">Reference proteome</keyword>
<name>A0A2T2ZX84_9PEZI</name>
<keyword evidence="1" id="KW-0472">Membrane</keyword>